<keyword evidence="3" id="KW-1185">Reference proteome</keyword>
<dbReference type="EMBL" id="JANJYJ010000007">
    <property type="protein sequence ID" value="KAK3199830.1"/>
    <property type="molecule type" value="Genomic_DNA"/>
</dbReference>
<name>A0AAE0A306_9ROSI</name>
<evidence type="ECO:0000313" key="3">
    <source>
        <dbReference type="Proteomes" id="UP001281410"/>
    </source>
</evidence>
<feature type="compositionally biased region" description="Low complexity" evidence="1">
    <location>
        <begin position="32"/>
        <end position="48"/>
    </location>
</feature>
<feature type="region of interest" description="Disordered" evidence="1">
    <location>
        <begin position="1"/>
        <end position="48"/>
    </location>
</feature>
<evidence type="ECO:0000256" key="1">
    <source>
        <dbReference type="SAM" id="MobiDB-lite"/>
    </source>
</evidence>
<feature type="compositionally biased region" description="Polar residues" evidence="1">
    <location>
        <begin position="18"/>
        <end position="31"/>
    </location>
</feature>
<accession>A0AAE0A306</accession>
<evidence type="ECO:0000313" key="2">
    <source>
        <dbReference type="EMBL" id="KAK3199830.1"/>
    </source>
</evidence>
<organism evidence="2 3">
    <name type="scientific">Dipteronia sinensis</name>
    <dbReference type="NCBI Taxonomy" id="43782"/>
    <lineage>
        <taxon>Eukaryota</taxon>
        <taxon>Viridiplantae</taxon>
        <taxon>Streptophyta</taxon>
        <taxon>Embryophyta</taxon>
        <taxon>Tracheophyta</taxon>
        <taxon>Spermatophyta</taxon>
        <taxon>Magnoliopsida</taxon>
        <taxon>eudicotyledons</taxon>
        <taxon>Gunneridae</taxon>
        <taxon>Pentapetalae</taxon>
        <taxon>rosids</taxon>
        <taxon>malvids</taxon>
        <taxon>Sapindales</taxon>
        <taxon>Sapindaceae</taxon>
        <taxon>Hippocastanoideae</taxon>
        <taxon>Acereae</taxon>
        <taxon>Dipteronia</taxon>
    </lineage>
</organism>
<proteinExistence type="predicted"/>
<dbReference type="Proteomes" id="UP001281410">
    <property type="component" value="Unassembled WGS sequence"/>
</dbReference>
<reference evidence="2" key="1">
    <citation type="journal article" date="2023" name="Plant J.">
        <title>Genome sequences and population genomics provide insights into the demographic history, inbreeding, and mutation load of two 'living fossil' tree species of Dipteronia.</title>
        <authorList>
            <person name="Feng Y."/>
            <person name="Comes H.P."/>
            <person name="Chen J."/>
            <person name="Zhu S."/>
            <person name="Lu R."/>
            <person name="Zhang X."/>
            <person name="Li P."/>
            <person name="Qiu J."/>
            <person name="Olsen K.M."/>
            <person name="Qiu Y."/>
        </authorList>
    </citation>
    <scope>NUCLEOTIDE SEQUENCE</scope>
    <source>
        <strain evidence="2">NBL</strain>
    </source>
</reference>
<dbReference type="AlphaFoldDB" id="A0AAE0A306"/>
<comment type="caution">
    <text evidence="2">The sequence shown here is derived from an EMBL/GenBank/DDBJ whole genome shotgun (WGS) entry which is preliminary data.</text>
</comment>
<gene>
    <name evidence="2" type="ORF">Dsin_023245</name>
</gene>
<sequence length="181" mass="20540">MSSPDKPLGSEAAKKKATSPNSKIDSATSAFQRQSQSGNSESSQSISSSSSESFTSAFLDDYVADEVICNVLDQQLVEMNKATLKRKPDEECSKLLVSINEGNRQLLEILEKRSAYRRQDYEIQSKKLDIAEYRQESNLLLKDLNSISDLNVREFFRREQLRIMEKRAQQQRPGSQNTIHS</sequence>
<protein>
    <submittedName>
        <fullName evidence="2">Uncharacterized protein</fullName>
    </submittedName>
</protein>